<protein>
    <submittedName>
        <fullName evidence="1">Uncharacterized protein YktA, UPF0223 family</fullName>
    </submittedName>
</protein>
<dbReference type="PIRSF" id="PIRSF037260">
    <property type="entry name" value="UPF0223"/>
    <property type="match status" value="1"/>
</dbReference>
<proteinExistence type="predicted"/>
<dbReference type="OrthoDB" id="1649074at2"/>
<dbReference type="NCBIfam" id="NF003353">
    <property type="entry name" value="PRK04387.1"/>
    <property type="match status" value="1"/>
</dbReference>
<gene>
    <name evidence="1" type="ORF">SAMN02745116_01067</name>
</gene>
<name>A0A1T4MEF3_9ENTE</name>
<dbReference type="STRING" id="263852.SAMN02745116_01067"/>
<dbReference type="EMBL" id="FUXI01000009">
    <property type="protein sequence ID" value="SJZ65237.1"/>
    <property type="molecule type" value="Genomic_DNA"/>
</dbReference>
<keyword evidence="2" id="KW-1185">Reference proteome</keyword>
<evidence type="ECO:0000313" key="1">
    <source>
        <dbReference type="EMBL" id="SJZ65237.1"/>
    </source>
</evidence>
<reference evidence="1 2" key="1">
    <citation type="submission" date="2017-02" db="EMBL/GenBank/DDBJ databases">
        <authorList>
            <person name="Peterson S.W."/>
        </authorList>
    </citation>
    <scope>NUCLEOTIDE SEQUENCE [LARGE SCALE GENOMIC DNA]</scope>
    <source>
        <strain evidence="1 2">ATCC BAA-1030</strain>
    </source>
</reference>
<evidence type="ECO:0000313" key="2">
    <source>
        <dbReference type="Proteomes" id="UP000190328"/>
    </source>
</evidence>
<dbReference type="AlphaFoldDB" id="A0A1T4MEF3"/>
<dbReference type="InterPro" id="IPR023324">
    <property type="entry name" value="BH2638-like_sf"/>
</dbReference>
<organism evidence="1 2">
    <name type="scientific">Pilibacter termitis</name>
    <dbReference type="NCBI Taxonomy" id="263852"/>
    <lineage>
        <taxon>Bacteria</taxon>
        <taxon>Bacillati</taxon>
        <taxon>Bacillota</taxon>
        <taxon>Bacilli</taxon>
        <taxon>Lactobacillales</taxon>
        <taxon>Enterococcaceae</taxon>
        <taxon>Pilibacter</taxon>
    </lineage>
</organism>
<dbReference type="Proteomes" id="UP000190328">
    <property type="component" value="Unassembled WGS sequence"/>
</dbReference>
<dbReference type="RefSeq" id="WP_078806990.1">
    <property type="nucleotide sequence ID" value="NZ_FUXI01000009.1"/>
</dbReference>
<dbReference type="SUPFAM" id="SSF158504">
    <property type="entry name" value="BH2638-like"/>
    <property type="match status" value="1"/>
</dbReference>
<sequence>MKTDYQYPLSLDWSVQEMVFVTNFYTKIEQAYEVGVRVEELLEHYQKFKTVVRTIGEEKRLGKQFETVSGYSIYQCVKMAKEKQQGKIKMERKSYGKKSRM</sequence>
<dbReference type="InterPro" id="IPR007920">
    <property type="entry name" value="UPF0223"/>
</dbReference>
<accession>A0A1T4MEF3</accession>
<dbReference type="Pfam" id="PF05256">
    <property type="entry name" value="UPF0223"/>
    <property type="match status" value="1"/>
</dbReference>
<dbReference type="Gene3D" id="1.10.220.80">
    <property type="entry name" value="BH2638-like"/>
    <property type="match status" value="1"/>
</dbReference>